<proteinExistence type="inferred from homology"/>
<dbReference type="SUPFAM" id="SSF160350">
    <property type="entry name" value="Rnp2-like"/>
    <property type="match status" value="1"/>
</dbReference>
<dbReference type="EMBL" id="HBHT01029385">
    <property type="protein sequence ID" value="CAD9980862.1"/>
    <property type="molecule type" value="Transcribed_RNA"/>
</dbReference>
<gene>
    <name evidence="3" type="ORF">APAL1065_LOCUS19744</name>
</gene>
<keyword evidence="2" id="KW-0819">tRNA processing</keyword>
<accession>A0A7S2YK28</accession>
<sequence length="175" mass="20230">MVRVKTRWILARLEFEQNLGRTKRNDKGDGGALLERNQNQFPSRKEVFFALQDHHAQNFGIAGSAEAQEIQVRFCDPATRMVLIRIRRDSYPRVRATITLMTSIIRRRVVMSIVGVHGSVRTAKRATIEEVQRLYRQHFRQTIDVKQGNVAIAKRTRTECAVMEQTLAELHGIEF</sequence>
<organism evidence="3">
    <name type="scientific">Entomoneis paludosa</name>
    <dbReference type="NCBI Taxonomy" id="265537"/>
    <lineage>
        <taxon>Eukaryota</taxon>
        <taxon>Sar</taxon>
        <taxon>Stramenopiles</taxon>
        <taxon>Ochrophyta</taxon>
        <taxon>Bacillariophyta</taxon>
        <taxon>Bacillariophyceae</taxon>
        <taxon>Bacillariophycidae</taxon>
        <taxon>Entomoneidaceae</taxon>
        <taxon>Entomoneis</taxon>
    </lineage>
</organism>
<evidence type="ECO:0000313" key="3">
    <source>
        <dbReference type="EMBL" id="CAD9980862.1"/>
    </source>
</evidence>
<dbReference type="GO" id="GO:0001682">
    <property type="term" value="P:tRNA 5'-leader removal"/>
    <property type="evidence" value="ECO:0007669"/>
    <property type="project" value="InterPro"/>
</dbReference>
<reference evidence="3" key="1">
    <citation type="submission" date="2021-01" db="EMBL/GenBank/DDBJ databases">
        <authorList>
            <person name="Corre E."/>
            <person name="Pelletier E."/>
            <person name="Niang G."/>
            <person name="Scheremetjew M."/>
            <person name="Finn R."/>
            <person name="Kale V."/>
            <person name="Holt S."/>
            <person name="Cochrane G."/>
            <person name="Meng A."/>
            <person name="Brown T."/>
            <person name="Cohen L."/>
        </authorList>
    </citation>
    <scope>NUCLEOTIDE SEQUENCE</scope>
    <source>
        <strain evidence="3">CCMP125</strain>
    </source>
</reference>
<protein>
    <submittedName>
        <fullName evidence="3">Uncharacterized protein</fullName>
    </submittedName>
</protein>
<dbReference type="InterPro" id="IPR038085">
    <property type="entry name" value="Rnp2-like_sf"/>
</dbReference>
<dbReference type="PANTHER" id="PTHR15441">
    <property type="entry name" value="RIBONUCLEASE P PROTEIN SUBUNIT P14"/>
    <property type="match status" value="1"/>
</dbReference>
<dbReference type="InterPro" id="IPR002759">
    <property type="entry name" value="Pop5/Rpp14/Rnp2-like"/>
</dbReference>
<evidence type="ECO:0000256" key="2">
    <source>
        <dbReference type="ARBA" id="ARBA00022694"/>
    </source>
</evidence>
<dbReference type="Gene3D" id="3.30.70.3250">
    <property type="entry name" value="Ribonuclease P, Pop5 subunit"/>
    <property type="match status" value="1"/>
</dbReference>
<dbReference type="GO" id="GO:0033204">
    <property type="term" value="F:ribonuclease P RNA binding"/>
    <property type="evidence" value="ECO:0007669"/>
    <property type="project" value="TreeGrafter"/>
</dbReference>
<dbReference type="AlphaFoldDB" id="A0A7S2YK28"/>
<name>A0A7S2YK28_9STRA</name>
<dbReference type="GO" id="GO:0005730">
    <property type="term" value="C:nucleolus"/>
    <property type="evidence" value="ECO:0007669"/>
    <property type="project" value="TreeGrafter"/>
</dbReference>
<evidence type="ECO:0000256" key="1">
    <source>
        <dbReference type="ARBA" id="ARBA00010800"/>
    </source>
</evidence>
<dbReference type="PANTHER" id="PTHR15441:SF2">
    <property type="entry name" value="RIBONUCLEASE P_MRP PROTEIN SUBUNIT POP5"/>
    <property type="match status" value="1"/>
</dbReference>
<dbReference type="Pfam" id="PF01900">
    <property type="entry name" value="RNase_P_Rpp14"/>
    <property type="match status" value="1"/>
</dbReference>
<comment type="similarity">
    <text evidence="1">Belongs to the eukaryotic/archaeal RNase P protein component 2 family.</text>
</comment>
<dbReference type="GO" id="GO:0030681">
    <property type="term" value="C:multimeric ribonuclease P complex"/>
    <property type="evidence" value="ECO:0007669"/>
    <property type="project" value="TreeGrafter"/>
</dbReference>